<dbReference type="CDD" id="cd08422">
    <property type="entry name" value="PBP2_CrgA_like"/>
    <property type="match status" value="1"/>
</dbReference>
<keyword evidence="4" id="KW-0804">Transcription</keyword>
<dbReference type="PRINTS" id="PR00039">
    <property type="entry name" value="HTHLYSR"/>
</dbReference>
<dbReference type="OrthoDB" id="9786526at2"/>
<evidence type="ECO:0000256" key="3">
    <source>
        <dbReference type="ARBA" id="ARBA00023125"/>
    </source>
</evidence>
<dbReference type="Proteomes" id="UP000198844">
    <property type="component" value="Unassembled WGS sequence"/>
</dbReference>
<dbReference type="PANTHER" id="PTHR30537">
    <property type="entry name" value="HTH-TYPE TRANSCRIPTIONAL REGULATOR"/>
    <property type="match status" value="1"/>
</dbReference>
<dbReference type="RefSeq" id="WP_093647351.1">
    <property type="nucleotide sequence ID" value="NZ_FPBH01000058.1"/>
</dbReference>
<dbReference type="SUPFAM" id="SSF53850">
    <property type="entry name" value="Periplasmic binding protein-like II"/>
    <property type="match status" value="1"/>
</dbReference>
<evidence type="ECO:0000313" key="7">
    <source>
        <dbReference type="Proteomes" id="UP000198844"/>
    </source>
</evidence>
<sequence>MDRFHELTAFITVVEAGGFSAAARRLDDSQSGMSKSISALEKRLGVLLLNRSTRSVTLTDQGRKYYDRIKPLLEEMDEADGELTSSSLEVSGLVRIAAPSTFGRLHVLPLIPQLLALHPKIKLDLGLSDSVRDLLADGIDLAIRVGPVHDPDAVVKRVTGTSLVCVGSRRYFARHEAPTVPEDLVNHNCLVYDEMTNWAFGGPKGEFSVPVSGNLSSNSMETILSGVLAGIGIGMFSRASLVGELQHPDIVTVLDPFMNEARDVSLIWPKRRFVPARVRLVTDFFVTTLSQRV</sequence>
<dbReference type="AlphaFoldDB" id="A0A1I7ERJ2"/>
<dbReference type="Pfam" id="PF00126">
    <property type="entry name" value="HTH_1"/>
    <property type="match status" value="1"/>
</dbReference>
<protein>
    <submittedName>
        <fullName evidence="6">Transcriptional regulator, LysR family</fullName>
    </submittedName>
</protein>
<dbReference type="Gene3D" id="1.10.10.10">
    <property type="entry name" value="Winged helix-like DNA-binding domain superfamily/Winged helix DNA-binding domain"/>
    <property type="match status" value="1"/>
</dbReference>
<reference evidence="6 7" key="1">
    <citation type="submission" date="2016-10" db="EMBL/GenBank/DDBJ databases">
        <authorList>
            <person name="de Groot N.N."/>
        </authorList>
    </citation>
    <scope>NUCLEOTIDE SEQUENCE [LARGE SCALE GENOMIC DNA]</scope>
    <source>
        <strain evidence="6 7">LMG 27731</strain>
    </source>
</reference>
<gene>
    <name evidence="6" type="ORF">SAMN05192563_105817</name>
</gene>
<feature type="domain" description="HTH lysR-type" evidence="5">
    <location>
        <begin position="1"/>
        <end position="59"/>
    </location>
</feature>
<organism evidence="6 7">
    <name type="scientific">Paraburkholderia aspalathi</name>
    <dbReference type="NCBI Taxonomy" id="1324617"/>
    <lineage>
        <taxon>Bacteria</taxon>
        <taxon>Pseudomonadati</taxon>
        <taxon>Pseudomonadota</taxon>
        <taxon>Betaproteobacteria</taxon>
        <taxon>Burkholderiales</taxon>
        <taxon>Burkholderiaceae</taxon>
        <taxon>Paraburkholderia</taxon>
    </lineage>
</organism>
<evidence type="ECO:0000313" key="6">
    <source>
        <dbReference type="EMBL" id="SFU26541.1"/>
    </source>
</evidence>
<keyword evidence="3" id="KW-0238">DNA-binding</keyword>
<dbReference type="SUPFAM" id="SSF46785">
    <property type="entry name" value="Winged helix' DNA-binding domain"/>
    <property type="match status" value="1"/>
</dbReference>
<dbReference type="GO" id="GO:0003677">
    <property type="term" value="F:DNA binding"/>
    <property type="evidence" value="ECO:0007669"/>
    <property type="project" value="UniProtKB-KW"/>
</dbReference>
<dbReference type="Pfam" id="PF03466">
    <property type="entry name" value="LysR_substrate"/>
    <property type="match status" value="1"/>
</dbReference>
<dbReference type="PANTHER" id="PTHR30537:SF5">
    <property type="entry name" value="HTH-TYPE TRANSCRIPTIONAL ACTIVATOR TTDR-RELATED"/>
    <property type="match status" value="1"/>
</dbReference>
<dbReference type="FunFam" id="1.10.10.10:FF:000001">
    <property type="entry name" value="LysR family transcriptional regulator"/>
    <property type="match status" value="1"/>
</dbReference>
<dbReference type="InterPro" id="IPR000847">
    <property type="entry name" value="LysR_HTH_N"/>
</dbReference>
<evidence type="ECO:0000256" key="4">
    <source>
        <dbReference type="ARBA" id="ARBA00023163"/>
    </source>
</evidence>
<accession>A0A1I7ERJ2</accession>
<evidence type="ECO:0000256" key="1">
    <source>
        <dbReference type="ARBA" id="ARBA00009437"/>
    </source>
</evidence>
<dbReference type="GO" id="GO:0003700">
    <property type="term" value="F:DNA-binding transcription factor activity"/>
    <property type="evidence" value="ECO:0007669"/>
    <property type="project" value="InterPro"/>
</dbReference>
<evidence type="ECO:0000259" key="5">
    <source>
        <dbReference type="PROSITE" id="PS50931"/>
    </source>
</evidence>
<proteinExistence type="inferred from homology"/>
<comment type="similarity">
    <text evidence="1">Belongs to the LysR transcriptional regulatory family.</text>
</comment>
<dbReference type="PROSITE" id="PS50931">
    <property type="entry name" value="HTH_LYSR"/>
    <property type="match status" value="1"/>
</dbReference>
<dbReference type="InterPro" id="IPR005119">
    <property type="entry name" value="LysR_subst-bd"/>
</dbReference>
<dbReference type="InterPro" id="IPR058163">
    <property type="entry name" value="LysR-type_TF_proteobact-type"/>
</dbReference>
<dbReference type="InterPro" id="IPR036390">
    <property type="entry name" value="WH_DNA-bd_sf"/>
</dbReference>
<dbReference type="EMBL" id="FPBH01000058">
    <property type="protein sequence ID" value="SFU26541.1"/>
    <property type="molecule type" value="Genomic_DNA"/>
</dbReference>
<keyword evidence="2" id="KW-0805">Transcription regulation</keyword>
<evidence type="ECO:0000256" key="2">
    <source>
        <dbReference type="ARBA" id="ARBA00023015"/>
    </source>
</evidence>
<dbReference type="Gene3D" id="3.40.190.290">
    <property type="match status" value="1"/>
</dbReference>
<name>A0A1I7ERJ2_9BURK</name>
<dbReference type="InterPro" id="IPR036388">
    <property type="entry name" value="WH-like_DNA-bd_sf"/>
</dbReference>